<protein>
    <recommendedName>
        <fullName evidence="5">Fam-a protein</fullName>
    </recommendedName>
</protein>
<dbReference type="NCBIfam" id="TIGR01599">
    <property type="entry name" value="PYST-A"/>
    <property type="match status" value="1"/>
</dbReference>
<feature type="signal peptide" evidence="2">
    <location>
        <begin position="1"/>
        <end position="25"/>
    </location>
</feature>
<dbReference type="KEGG" id="pyo:PY17X_0722100"/>
<dbReference type="EMBL" id="AABL01000298">
    <property type="protein sequence ID" value="EAA20413.1"/>
    <property type="molecule type" value="Genomic_DNA"/>
</dbReference>
<dbReference type="PaxDb" id="73239-Q7RQH0"/>
<dbReference type="InterPro" id="IPR006486">
    <property type="entry name" value="PYST_A"/>
</dbReference>
<reference evidence="3 4" key="1">
    <citation type="journal article" date="2002" name="Nature">
        <title>Genome sequence and comparative analysis of the model rodent malaria parasite Plasmodium yoelii yoelii.</title>
        <authorList>
            <person name="Carlton J.M."/>
            <person name="Angiuoli S.V."/>
            <person name="Suh B.B."/>
            <person name="Kooij T.W."/>
            <person name="Pertea M."/>
            <person name="Silva J.C."/>
            <person name="Ermolaeva M.D."/>
            <person name="Allen J.E."/>
            <person name="Selengut J.D."/>
            <person name="Koo H.L."/>
            <person name="Peterson J.D."/>
            <person name="Pop M."/>
            <person name="Kosack D.S."/>
            <person name="Shumway M.F."/>
            <person name="Bidwell S.L."/>
            <person name="Shallom S.J."/>
            <person name="van Aken S.E."/>
            <person name="Riedmuller S.B."/>
            <person name="Feldblyum T.V."/>
            <person name="Cho J.K."/>
            <person name="Quackenbush J."/>
            <person name="Sedegah M."/>
            <person name="Shoaibi A."/>
            <person name="Cummings L.M."/>
            <person name="Florens L."/>
            <person name="Yates J.R."/>
            <person name="Raine J.D."/>
            <person name="Sinden R.E."/>
            <person name="Harris M.A."/>
            <person name="Cunningham D.A."/>
            <person name="Preiser P.R."/>
            <person name="Bergman L.W."/>
            <person name="Vaidya A.B."/>
            <person name="van Lin L.H."/>
            <person name="Janse C.J."/>
            <person name="Waters A.P."/>
            <person name="Smith H.O."/>
            <person name="White O.R."/>
            <person name="Salzberg S.L."/>
            <person name="Venter J.C."/>
            <person name="Fraser C.M."/>
            <person name="Hoffman S.L."/>
            <person name="Gardner M.J."/>
            <person name="Carucci D.J."/>
        </authorList>
    </citation>
    <scope>NUCLEOTIDE SEQUENCE [LARGE SCALE GENOMIC DNA]</scope>
    <source>
        <strain evidence="3 4">17XNL</strain>
    </source>
</reference>
<keyword evidence="1" id="KW-0472">Membrane</keyword>
<feature type="transmembrane region" description="Helical" evidence="1">
    <location>
        <begin position="332"/>
        <end position="353"/>
    </location>
</feature>
<organism evidence="3 4">
    <name type="scientific">Plasmodium yoelii yoelii</name>
    <dbReference type="NCBI Taxonomy" id="73239"/>
    <lineage>
        <taxon>Eukaryota</taxon>
        <taxon>Sar</taxon>
        <taxon>Alveolata</taxon>
        <taxon>Apicomplexa</taxon>
        <taxon>Aconoidasida</taxon>
        <taxon>Haemosporida</taxon>
        <taxon>Plasmodiidae</taxon>
        <taxon>Plasmodium</taxon>
        <taxon>Plasmodium (Vinckeia)</taxon>
    </lineage>
</organism>
<keyword evidence="1" id="KW-1133">Transmembrane helix</keyword>
<feature type="chain" id="PRO_5004290756" description="Fam-a protein" evidence="2">
    <location>
        <begin position="26"/>
        <end position="365"/>
    </location>
</feature>
<evidence type="ECO:0000313" key="4">
    <source>
        <dbReference type="Proteomes" id="UP000008553"/>
    </source>
</evidence>
<dbReference type="SUPFAM" id="SSF55961">
    <property type="entry name" value="Bet v1-like"/>
    <property type="match status" value="1"/>
</dbReference>
<comment type="caution">
    <text evidence="3">The sequence shown here is derived from an EMBL/GenBank/DDBJ whole genome shotgun (WGS) entry which is preliminary data.</text>
</comment>
<evidence type="ECO:0000256" key="1">
    <source>
        <dbReference type="SAM" id="Phobius"/>
    </source>
</evidence>
<name>Q7RQH0_PLAYO</name>
<keyword evidence="2" id="KW-0732">Signal</keyword>
<accession>Q7RQH0</accession>
<evidence type="ECO:0008006" key="5">
    <source>
        <dbReference type="Google" id="ProtNLM"/>
    </source>
</evidence>
<keyword evidence="1" id="KW-0812">Transmembrane</keyword>
<evidence type="ECO:0000256" key="2">
    <source>
        <dbReference type="SAM" id="SignalP"/>
    </source>
</evidence>
<evidence type="ECO:0000313" key="3">
    <source>
        <dbReference type="EMBL" id="EAA20413.1"/>
    </source>
</evidence>
<sequence length="365" mass="42835">MNTGYIQVVFLFLSLFLYVNNQVLATEPKEAIVAIHQYAKRSNARRNAVLMKTISPSIFASEIYEQNKDLLCTNHDEARKAAEFMEKVVAQFLCYTNNKDGYVLSRKYDNDAFLYLMRHENHTNIEKLNIKFHNPNKYDEIINTLWNPNGNKSFGYTYINEKVARVYNPNLIMVQHRLRSDTVSLQGYFYALAIKLELSHGVTVIVYASANINDHNRLNQKPHRNPVLEDTESFTAEIDSESDIRNGQITKFFVNISGYLIKKKDNYVDLTYLNSMDCLDYNAPAFIIDIIEVAKHFFLMRLRDDIHKFTCIIVLTYIWDILQTLFVFPFHLIWIFILYMIFSIPFSSICMRINKLNIQLFIKNF</sequence>
<dbReference type="InParanoid" id="Q7RQH0"/>
<keyword evidence="4" id="KW-1185">Reference proteome</keyword>
<proteinExistence type="predicted"/>
<dbReference type="Proteomes" id="UP000008553">
    <property type="component" value="Unassembled WGS sequence"/>
</dbReference>
<gene>
    <name evidence="3" type="ORF">PY01128</name>
</gene>
<dbReference type="AlphaFoldDB" id="Q7RQH0"/>